<dbReference type="InterPro" id="IPR000700">
    <property type="entry name" value="PAS-assoc_C"/>
</dbReference>
<evidence type="ECO:0000256" key="15">
    <source>
        <dbReference type="ARBA" id="ARBA00023026"/>
    </source>
</evidence>
<dbReference type="CDD" id="cd00130">
    <property type="entry name" value="PAS"/>
    <property type="match status" value="1"/>
</dbReference>
<dbReference type="GO" id="GO:0004673">
    <property type="term" value="F:protein histidine kinase activity"/>
    <property type="evidence" value="ECO:0007669"/>
    <property type="project" value="UniProtKB-EC"/>
</dbReference>
<keyword evidence="16" id="KW-0675">Receptor</keyword>
<keyword evidence="11" id="KW-0547">Nucleotide-binding</keyword>
<dbReference type="InterPro" id="IPR013656">
    <property type="entry name" value="PAS_4"/>
</dbReference>
<dbReference type="Gene3D" id="3.30.450.20">
    <property type="entry name" value="PAS domain"/>
    <property type="match status" value="2"/>
</dbReference>
<evidence type="ECO:0000256" key="5">
    <source>
        <dbReference type="ARBA" id="ARBA00022553"/>
    </source>
</evidence>
<evidence type="ECO:0000256" key="9">
    <source>
        <dbReference type="ARBA" id="ARBA00022679"/>
    </source>
</evidence>
<dbReference type="SMART" id="SM00911">
    <property type="entry name" value="HWE_HK"/>
    <property type="match status" value="1"/>
</dbReference>
<reference evidence="19 20" key="1">
    <citation type="submission" date="2020-08" db="EMBL/GenBank/DDBJ databases">
        <title>Genomic Encyclopedia of Type Strains, Phase IV (KMG-IV): sequencing the most valuable type-strain genomes for metagenomic binning, comparative biology and taxonomic classification.</title>
        <authorList>
            <person name="Goeker M."/>
        </authorList>
    </citation>
    <scope>NUCLEOTIDE SEQUENCE [LARGE SCALE GENOMIC DNA]</scope>
    <source>
        <strain evidence="19 20">DSM 100734</strain>
    </source>
</reference>
<dbReference type="PANTHER" id="PTHR41523:SF8">
    <property type="entry name" value="ETHYLENE RESPONSE SENSOR PROTEIN"/>
    <property type="match status" value="1"/>
</dbReference>
<evidence type="ECO:0000256" key="4">
    <source>
        <dbReference type="ARBA" id="ARBA00022543"/>
    </source>
</evidence>
<dbReference type="Pfam" id="PF08448">
    <property type="entry name" value="PAS_4"/>
    <property type="match status" value="2"/>
</dbReference>
<dbReference type="Proteomes" id="UP000547879">
    <property type="component" value="Unassembled WGS sequence"/>
</dbReference>
<keyword evidence="13" id="KW-0067">ATP-binding</keyword>
<dbReference type="EMBL" id="JACHEG010000006">
    <property type="protein sequence ID" value="MBB6164577.1"/>
    <property type="molecule type" value="Genomic_DNA"/>
</dbReference>
<dbReference type="PANTHER" id="PTHR41523">
    <property type="entry name" value="TWO-COMPONENT SYSTEM SENSOR PROTEIN"/>
    <property type="match status" value="1"/>
</dbReference>
<dbReference type="SUPFAM" id="SSF55785">
    <property type="entry name" value="PYP-like sensor domain (PAS domain)"/>
    <property type="match status" value="2"/>
</dbReference>
<evidence type="ECO:0000259" key="18">
    <source>
        <dbReference type="PROSITE" id="PS50113"/>
    </source>
</evidence>
<comment type="catalytic activity">
    <reaction evidence="1">
        <text>ATP + protein L-histidine = ADP + protein N-phospho-L-histidine.</text>
        <dbReference type="EC" id="2.7.13.3"/>
    </reaction>
</comment>
<protein>
    <recommendedName>
        <fullName evidence="3">Blue-light-activated histidine kinase</fullName>
        <ecNumber evidence="2">2.7.13.3</ecNumber>
    </recommendedName>
</protein>
<keyword evidence="10" id="KW-0677">Repeat</keyword>
<comment type="caution">
    <text evidence="19">The sequence shown here is derived from an EMBL/GenBank/DDBJ whole genome shotgun (WGS) entry which is preliminary data.</text>
</comment>
<dbReference type="InterPro" id="IPR035965">
    <property type="entry name" value="PAS-like_dom_sf"/>
</dbReference>
<keyword evidence="7" id="KW-0285">Flavoprotein</keyword>
<dbReference type="NCBIfam" id="TIGR00229">
    <property type="entry name" value="sensory_box"/>
    <property type="match status" value="1"/>
</dbReference>
<evidence type="ECO:0000256" key="8">
    <source>
        <dbReference type="ARBA" id="ARBA00022643"/>
    </source>
</evidence>
<dbReference type="Gene3D" id="3.30.565.10">
    <property type="entry name" value="Histidine kinase-like ATPase, C-terminal domain"/>
    <property type="match status" value="1"/>
</dbReference>
<keyword evidence="5" id="KW-0597">Phosphoprotein</keyword>
<evidence type="ECO:0000259" key="17">
    <source>
        <dbReference type="PROSITE" id="PS50112"/>
    </source>
</evidence>
<evidence type="ECO:0000256" key="7">
    <source>
        <dbReference type="ARBA" id="ARBA00022630"/>
    </source>
</evidence>
<sequence>MIDAYDQAKQIKTWEREEFMHTNCPGTSDQGSLINIIRDYDWASTGLGPMSSWPAPLKCAVDIAILSGAQIVLFCGDDFTAIYNDAYAPSIGTKHPRALGRPAKENWAELWDDLEPLLLKVRERGETVVAKDRPFYIERHGVPETVYFDISYSPVSDEQGQVLAVLCIVNETTERVGYEATLKRLAAIISSSEDAILGIDLDMTVTDWNAGAEKLYGFSAEEIVGRTVTILVPDDRIDEEARIVARIKAGERVDTHETVRRHSSGRLLDVSLTVSPIYDADGKIVGASKIARDITARKEAERVQDLLIGELNHRVKNVLATVAAIARQTFTGLQDIETERAAFDARLQSLAKAHDLLRRGRWEAAGLRTAVSEALSAYPPEHFDVSGPDIDVSPKAVLALALILHELATNAAKYGALGVSSGRVALSWEVSPSDAQLIISWKEIGGPQVVPPTRKGFGSRLIHALSAGQLGGKVHLDYDTCGVSCMIVAPLESGWSEHDHI</sequence>
<dbReference type="EC" id="2.7.13.3" evidence="2"/>
<evidence type="ECO:0000256" key="13">
    <source>
        <dbReference type="ARBA" id="ARBA00022840"/>
    </source>
</evidence>
<keyword evidence="15" id="KW-0843">Virulence</keyword>
<keyword evidence="8" id="KW-0288">FMN</keyword>
<keyword evidence="14" id="KW-0157">Chromophore</keyword>
<dbReference type="InterPro" id="IPR001610">
    <property type="entry name" value="PAC"/>
</dbReference>
<evidence type="ECO:0000256" key="12">
    <source>
        <dbReference type="ARBA" id="ARBA00022777"/>
    </source>
</evidence>
<evidence type="ECO:0000256" key="6">
    <source>
        <dbReference type="ARBA" id="ARBA00022606"/>
    </source>
</evidence>
<evidence type="ECO:0000256" key="16">
    <source>
        <dbReference type="ARBA" id="ARBA00023170"/>
    </source>
</evidence>
<gene>
    <name evidence="19" type="ORF">HNQ72_004422</name>
</gene>
<accession>A0A7X0D1L8</accession>
<evidence type="ECO:0000313" key="19">
    <source>
        <dbReference type="EMBL" id="MBB6164577.1"/>
    </source>
</evidence>
<dbReference type="Pfam" id="PF07536">
    <property type="entry name" value="HWE_HK"/>
    <property type="match status" value="1"/>
</dbReference>
<keyword evidence="6" id="KW-0716">Sensory transduction</keyword>
<evidence type="ECO:0000256" key="2">
    <source>
        <dbReference type="ARBA" id="ARBA00012438"/>
    </source>
</evidence>
<dbReference type="PROSITE" id="PS50112">
    <property type="entry name" value="PAS"/>
    <property type="match status" value="1"/>
</dbReference>
<dbReference type="InterPro" id="IPR000014">
    <property type="entry name" value="PAS"/>
</dbReference>
<keyword evidence="20" id="KW-1185">Reference proteome</keyword>
<keyword evidence="12" id="KW-0418">Kinase</keyword>
<dbReference type="GO" id="GO:0009881">
    <property type="term" value="F:photoreceptor activity"/>
    <property type="evidence" value="ECO:0007669"/>
    <property type="project" value="UniProtKB-KW"/>
</dbReference>
<evidence type="ECO:0000256" key="3">
    <source>
        <dbReference type="ARBA" id="ARBA00021740"/>
    </source>
</evidence>
<dbReference type="SMART" id="SM00091">
    <property type="entry name" value="PAS"/>
    <property type="match status" value="1"/>
</dbReference>
<dbReference type="SMART" id="SM00086">
    <property type="entry name" value="PAC"/>
    <property type="match status" value="2"/>
</dbReference>
<dbReference type="InterPro" id="IPR011102">
    <property type="entry name" value="Sig_transdc_His_kinase_HWE"/>
</dbReference>
<dbReference type="GO" id="GO:0005524">
    <property type="term" value="F:ATP binding"/>
    <property type="evidence" value="ECO:0007669"/>
    <property type="project" value="UniProtKB-KW"/>
</dbReference>
<feature type="domain" description="PAS" evidence="17">
    <location>
        <begin position="181"/>
        <end position="236"/>
    </location>
</feature>
<feature type="domain" description="PAC" evidence="18">
    <location>
        <begin position="253"/>
        <end position="306"/>
    </location>
</feature>
<keyword evidence="4" id="KW-0600">Photoreceptor protein</keyword>
<evidence type="ECO:0000256" key="1">
    <source>
        <dbReference type="ARBA" id="ARBA00000085"/>
    </source>
</evidence>
<evidence type="ECO:0000256" key="11">
    <source>
        <dbReference type="ARBA" id="ARBA00022741"/>
    </source>
</evidence>
<evidence type="ECO:0000313" key="20">
    <source>
        <dbReference type="Proteomes" id="UP000547879"/>
    </source>
</evidence>
<evidence type="ECO:0000256" key="14">
    <source>
        <dbReference type="ARBA" id="ARBA00022991"/>
    </source>
</evidence>
<evidence type="ECO:0000256" key="10">
    <source>
        <dbReference type="ARBA" id="ARBA00022737"/>
    </source>
</evidence>
<name>A0A7X0D1L8_9HYPH</name>
<proteinExistence type="predicted"/>
<keyword evidence="9" id="KW-0808">Transferase</keyword>
<dbReference type="AlphaFoldDB" id="A0A7X0D1L8"/>
<dbReference type="PROSITE" id="PS50113">
    <property type="entry name" value="PAC"/>
    <property type="match status" value="1"/>
</dbReference>
<organism evidence="19 20">
    <name type="scientific">Rhizobium wenxiniae</name>
    <dbReference type="NCBI Taxonomy" id="1737357"/>
    <lineage>
        <taxon>Bacteria</taxon>
        <taxon>Pseudomonadati</taxon>
        <taxon>Pseudomonadota</taxon>
        <taxon>Alphaproteobacteria</taxon>
        <taxon>Hyphomicrobiales</taxon>
        <taxon>Rhizobiaceae</taxon>
        <taxon>Rhizobium/Agrobacterium group</taxon>
        <taxon>Rhizobium</taxon>
    </lineage>
</organism>
<dbReference type="InterPro" id="IPR036890">
    <property type="entry name" value="HATPase_C_sf"/>
</dbReference>